<feature type="domain" description="Helitron helicase-like" evidence="1">
    <location>
        <begin position="238"/>
        <end position="419"/>
    </location>
</feature>
<reference evidence="3" key="1">
    <citation type="journal article" date="2020" name="Genome Biol.">
        <title>Gamete binning: chromosome-level and haplotype-resolved genome assembly enabled by high-throughput single-cell sequencing of gamete genomes.</title>
        <authorList>
            <person name="Campoy J.A."/>
            <person name="Sun H."/>
            <person name="Goel M."/>
            <person name="Jiao W.-B."/>
            <person name="Folz-Donahue K."/>
            <person name="Wang N."/>
            <person name="Rubio M."/>
            <person name="Liu C."/>
            <person name="Kukat C."/>
            <person name="Ruiz D."/>
            <person name="Huettel B."/>
            <person name="Schneeberger K."/>
        </authorList>
    </citation>
    <scope>NUCLEOTIDE SEQUENCE [LARGE SCALE GENOMIC DNA]</scope>
    <source>
        <strain evidence="3">cv. Rojo Pasion</strain>
    </source>
</reference>
<evidence type="ECO:0000313" key="3">
    <source>
        <dbReference type="Proteomes" id="UP000507245"/>
    </source>
</evidence>
<proteinExistence type="predicted"/>
<dbReference type="Pfam" id="PF14214">
    <property type="entry name" value="Helitron_like_N"/>
    <property type="match status" value="1"/>
</dbReference>
<dbReference type="PANTHER" id="PTHR45786:SF74">
    <property type="entry name" value="ATP-DEPENDENT DNA HELICASE"/>
    <property type="match status" value="1"/>
</dbReference>
<keyword evidence="3" id="KW-1185">Reference proteome</keyword>
<organism evidence="2 3">
    <name type="scientific">Prunus armeniaca</name>
    <name type="common">Apricot</name>
    <name type="synonym">Armeniaca vulgaris</name>
    <dbReference type="NCBI Taxonomy" id="36596"/>
    <lineage>
        <taxon>Eukaryota</taxon>
        <taxon>Viridiplantae</taxon>
        <taxon>Streptophyta</taxon>
        <taxon>Embryophyta</taxon>
        <taxon>Tracheophyta</taxon>
        <taxon>Spermatophyta</taxon>
        <taxon>Magnoliopsida</taxon>
        <taxon>eudicotyledons</taxon>
        <taxon>Gunneridae</taxon>
        <taxon>Pentapetalae</taxon>
        <taxon>rosids</taxon>
        <taxon>fabids</taxon>
        <taxon>Rosales</taxon>
        <taxon>Rosaceae</taxon>
        <taxon>Amygdaloideae</taxon>
        <taxon>Amygdaleae</taxon>
        <taxon>Prunus</taxon>
    </lineage>
</organism>
<accession>A0A6J5WZP0</accession>
<dbReference type="EMBL" id="CAEKKB010000003">
    <property type="protein sequence ID" value="CAB4304454.1"/>
    <property type="molecule type" value="Genomic_DNA"/>
</dbReference>
<dbReference type="InterPro" id="IPR025476">
    <property type="entry name" value="Helitron_helicase-like"/>
</dbReference>
<dbReference type="Proteomes" id="UP000507245">
    <property type="component" value="Unassembled WGS sequence"/>
</dbReference>
<protein>
    <recommendedName>
        <fullName evidence="1">Helitron helicase-like domain-containing protein</fullName>
    </recommendedName>
</protein>
<sequence>MPTSGMFDVFAEPSAQAFSFRFHRSPPSLPSSFHPVPLFTCFLAFFSFDLKINLYLKAVRTGNAAVGVRGTDTIVLGVKKKSTASSRTPYTIFVADLGENLGFYMEHNVYISHVLSNHNHKQNLCCLNCVFDCLIALPIVVRQQADDSKQYEQPTCDEIGGLVVGDIGLFDSNRDIVIELKAGELKRITKLNPKFMSLQYPFLFPYGEDGYRPDLKWSNDYKGHDPKRGRVPMRAFIAYQIQERGPLLDTLLKGGRLFQQFLVDSYATLEEDRLDYIRKNQTNLRSEIYKGIYDAISKGDSDANNVGQKVILPSSYTGSTRYMLNNYQDAMAICRHYGNPDLFITFTCNVKWPEIVRELDNKPGYKGEDRPDLISRVFKMKLDDMINYIKSGKVFGEVEAEICTIEFQKRGLPHCHMLVWLKEGYKCFSAVDIDSIICAELPDKDVDPMLYDVVNQFMIHGPCGEINRNSPCMRGGSDRARVVFQDKPEDEILAYLNCRYISPYEAVWRLFQYPIHSREPAVERLSIHLPLEQNVVFNGDQSLESIVSQKGIEDTMLTSWFKANQMFPEARTLTYTEFPTKFVWDSRNKIWKPRKRRRSIGRIAHVHPTSGELYYLRMLLNLQKGALNFDHIKTIDGIIHPSYQAACKCLGLLGDDKEWIEALANAVDTASCSQLRQLKLF</sequence>
<dbReference type="AlphaFoldDB" id="A0A6J5WZP0"/>
<evidence type="ECO:0000259" key="1">
    <source>
        <dbReference type="Pfam" id="PF14214"/>
    </source>
</evidence>
<dbReference type="PANTHER" id="PTHR45786">
    <property type="entry name" value="DNA BINDING PROTEIN-LIKE"/>
    <property type="match status" value="1"/>
</dbReference>
<dbReference type="OrthoDB" id="1930928at2759"/>
<gene>
    <name evidence="2" type="ORF">ORAREDHAP_LOCUS22028</name>
</gene>
<evidence type="ECO:0000313" key="2">
    <source>
        <dbReference type="EMBL" id="CAB4304454.1"/>
    </source>
</evidence>
<name>A0A6J5WZP0_PRUAR</name>